<evidence type="ECO:0000256" key="1">
    <source>
        <dbReference type="ARBA" id="ARBA00008110"/>
    </source>
</evidence>
<dbReference type="InterPro" id="IPR036390">
    <property type="entry name" value="WH_DNA-bd_sf"/>
</dbReference>
<dbReference type="InterPro" id="IPR005116">
    <property type="entry name" value="Transp-assoc_OB_typ1"/>
</dbReference>
<comment type="similarity">
    <text evidence="1 5">Belongs to the ModE family.</text>
</comment>
<dbReference type="PROSITE" id="PS51866">
    <property type="entry name" value="MOP"/>
    <property type="match status" value="1"/>
</dbReference>
<evidence type="ECO:0000256" key="5">
    <source>
        <dbReference type="PIRNR" id="PIRNR005763"/>
    </source>
</evidence>
<dbReference type="PIRSF" id="PIRSF005763">
    <property type="entry name" value="Txn_reg_ModE"/>
    <property type="match status" value="1"/>
</dbReference>
<dbReference type="GO" id="GO:0006355">
    <property type="term" value="P:regulation of DNA-templated transcription"/>
    <property type="evidence" value="ECO:0007669"/>
    <property type="project" value="InterPro"/>
</dbReference>
<feature type="region of interest" description="Required for dimer formation and molybdate binding" evidence="6">
    <location>
        <begin position="125"/>
        <end position="133"/>
    </location>
</feature>
<dbReference type="Proteomes" id="UP000294444">
    <property type="component" value="Chromosome"/>
</dbReference>
<dbReference type="EMBL" id="CP038145">
    <property type="protein sequence ID" value="QBQ64420.1"/>
    <property type="molecule type" value="Genomic_DNA"/>
</dbReference>
<dbReference type="RefSeq" id="WP_162857236.1">
    <property type="nucleotide sequence ID" value="NZ_CP038145.1"/>
</dbReference>
<dbReference type="KEGG" id="aio:EXH44_09385"/>
<keyword evidence="9" id="KW-1185">Reference proteome</keyword>
<dbReference type="NCBIfam" id="TIGR00638">
    <property type="entry name" value="Mop"/>
    <property type="match status" value="1"/>
</dbReference>
<dbReference type="InterPro" id="IPR016462">
    <property type="entry name" value="ModE"/>
</dbReference>
<evidence type="ECO:0000313" key="9">
    <source>
        <dbReference type="Proteomes" id="UP000294444"/>
    </source>
</evidence>
<dbReference type="InterPro" id="IPR003725">
    <property type="entry name" value="ModE-bd_N"/>
</dbReference>
<dbReference type="AlphaFoldDB" id="A0A4V1AY78"/>
<dbReference type="GO" id="GO:0030151">
    <property type="term" value="F:molybdenum ion binding"/>
    <property type="evidence" value="ECO:0007669"/>
    <property type="project" value="UniProtKB-UniRule"/>
</dbReference>
<dbReference type="Gene3D" id="1.10.10.10">
    <property type="entry name" value="Winged helix-like DNA-binding domain superfamily/Winged helix DNA-binding domain"/>
    <property type="match status" value="1"/>
</dbReference>
<keyword evidence="2 5" id="KW-0813">Transport</keyword>
<dbReference type="Gene3D" id="2.40.50.100">
    <property type="match status" value="1"/>
</dbReference>
<keyword evidence="4" id="KW-0677">Repeat</keyword>
<dbReference type="InterPro" id="IPR008995">
    <property type="entry name" value="Mo/tungstate-bd_C_term_dom"/>
</dbReference>
<accession>A0A4V1AY78</accession>
<gene>
    <name evidence="8" type="ORF">EXH44_09385</name>
</gene>
<proteinExistence type="inferred from homology"/>
<name>A0A4V1AY78_9PAST</name>
<sequence>MLDTEILLTIKLQQQLFVDPKRITLLKEIRACGSINQAAKNAKVSYKSAWDHLEAMNAISPKPLLERNTGGKNGGGTVLTSYAERLLQLYDLLAQTQEKAFHILQDESIPLNSLLTATAKFSLQSSARNQFFGQVSQLTENDVLCYVEIAIANFSQNLTACITTQSAKRLNLVLGKEVMLMVKAPWIQIHRQNPETINSFPAVISDFYDKGEYQEITLNIGEGECYATAIKTHPFTLQEKVWVSIDPEQIVLVTL</sequence>
<reference evidence="8 9" key="1">
    <citation type="submission" date="2019-03" db="EMBL/GenBank/DDBJ databases">
        <authorList>
            <person name="Che Y."/>
            <person name="Zhou L."/>
        </authorList>
    </citation>
    <scope>NUCLEOTIDE SEQUENCE [LARGE SCALE GENOMIC DNA]</scope>
    <source>
        <strain evidence="8 9">AIFJ1607</strain>
    </source>
</reference>
<protein>
    <submittedName>
        <fullName evidence="8">LysR family transcriptional regulator</fullName>
    </submittedName>
</protein>
<dbReference type="PANTHER" id="PTHR30432:SF1">
    <property type="entry name" value="DNA-BINDING TRANSCRIPTIONAL DUAL REGULATOR MODE"/>
    <property type="match status" value="1"/>
</dbReference>
<dbReference type="SUPFAM" id="SSF46785">
    <property type="entry name" value="Winged helix' DNA-binding domain"/>
    <property type="match status" value="1"/>
</dbReference>
<evidence type="ECO:0000256" key="3">
    <source>
        <dbReference type="ARBA" id="ARBA00022505"/>
    </source>
</evidence>
<dbReference type="InterPro" id="IPR004606">
    <property type="entry name" value="Mop_domain"/>
</dbReference>
<dbReference type="SUPFAM" id="SSF50331">
    <property type="entry name" value="MOP-like"/>
    <property type="match status" value="2"/>
</dbReference>
<dbReference type="NCBIfam" id="TIGR00637">
    <property type="entry name" value="ModE_repress"/>
    <property type="match status" value="1"/>
</dbReference>
<evidence type="ECO:0000313" key="8">
    <source>
        <dbReference type="EMBL" id="QBQ64420.1"/>
    </source>
</evidence>
<keyword evidence="3 5" id="KW-0500">Molybdenum</keyword>
<feature type="domain" description="Mop" evidence="7">
    <location>
        <begin position="124"/>
        <end position="191"/>
    </location>
</feature>
<dbReference type="PANTHER" id="PTHR30432">
    <property type="entry name" value="TRANSCRIPTIONAL REGULATOR MODE"/>
    <property type="match status" value="1"/>
</dbReference>
<evidence type="ECO:0000259" key="7">
    <source>
        <dbReference type="PROSITE" id="PS51866"/>
    </source>
</evidence>
<evidence type="ECO:0000256" key="4">
    <source>
        <dbReference type="ARBA" id="ARBA00022737"/>
    </source>
</evidence>
<dbReference type="InterPro" id="IPR036388">
    <property type="entry name" value="WH-like_DNA-bd_sf"/>
</dbReference>
<dbReference type="Pfam" id="PF03459">
    <property type="entry name" value="TOBE"/>
    <property type="match status" value="1"/>
</dbReference>
<evidence type="ECO:0000256" key="2">
    <source>
        <dbReference type="ARBA" id="ARBA00022448"/>
    </source>
</evidence>
<dbReference type="GO" id="GO:0015689">
    <property type="term" value="P:molybdate ion transport"/>
    <property type="evidence" value="ECO:0007669"/>
    <property type="project" value="UniProtKB-UniRule"/>
</dbReference>
<evidence type="ECO:0000256" key="6">
    <source>
        <dbReference type="PIRSR" id="PIRSR005763-1"/>
    </source>
</evidence>
<dbReference type="InterPro" id="IPR051815">
    <property type="entry name" value="Molybdate_resp_trans_reg"/>
</dbReference>
<organism evidence="8 9">
    <name type="scientific">Actinobacillus indolicus</name>
    <dbReference type="NCBI Taxonomy" id="51049"/>
    <lineage>
        <taxon>Bacteria</taxon>
        <taxon>Pseudomonadati</taxon>
        <taxon>Pseudomonadota</taxon>
        <taxon>Gammaproteobacteria</taxon>
        <taxon>Pasteurellales</taxon>
        <taxon>Pasteurellaceae</taxon>
        <taxon>Actinobacillus</taxon>
    </lineage>
</organism>